<dbReference type="InterPro" id="IPR001460">
    <property type="entry name" value="PCN-bd_Tpept"/>
</dbReference>
<dbReference type="EMBL" id="JAYFUM010000005">
    <property type="protein sequence ID" value="MEA5138413.1"/>
    <property type="molecule type" value="Genomic_DNA"/>
</dbReference>
<dbReference type="InterPro" id="IPR002137">
    <property type="entry name" value="Beta-lactam_class-D_AS"/>
</dbReference>
<reference evidence="9 10" key="1">
    <citation type="submission" date="2023-12" db="EMBL/GenBank/DDBJ databases">
        <title>Novel species of the genus Arcicella isolated from rivers.</title>
        <authorList>
            <person name="Lu H."/>
        </authorList>
    </citation>
    <scope>NUCLEOTIDE SEQUENCE [LARGE SCALE GENOMIC DNA]</scope>
    <source>
        <strain evidence="9 10">KCTC 23307</strain>
    </source>
</reference>
<evidence type="ECO:0000256" key="6">
    <source>
        <dbReference type="ARBA" id="ARBA00023251"/>
    </source>
</evidence>
<evidence type="ECO:0000256" key="1">
    <source>
        <dbReference type="ARBA" id="ARBA00001526"/>
    </source>
</evidence>
<evidence type="ECO:0000256" key="7">
    <source>
        <dbReference type="RuleBase" id="RU361140"/>
    </source>
</evidence>
<accession>A0ABU5Q6N5</accession>
<dbReference type="GO" id="GO:0008800">
    <property type="term" value="F:beta-lactamase activity"/>
    <property type="evidence" value="ECO:0007669"/>
    <property type="project" value="UniProtKB-EC"/>
</dbReference>
<dbReference type="SUPFAM" id="SSF56601">
    <property type="entry name" value="beta-lactamase/transpeptidase-like"/>
    <property type="match status" value="1"/>
</dbReference>
<organism evidence="9 10">
    <name type="scientific">Arcicella rigui</name>
    <dbReference type="NCBI Taxonomy" id="797020"/>
    <lineage>
        <taxon>Bacteria</taxon>
        <taxon>Pseudomonadati</taxon>
        <taxon>Bacteroidota</taxon>
        <taxon>Cytophagia</taxon>
        <taxon>Cytophagales</taxon>
        <taxon>Flectobacillaceae</taxon>
        <taxon>Arcicella</taxon>
    </lineage>
</organism>
<dbReference type="RefSeq" id="WP_323295581.1">
    <property type="nucleotide sequence ID" value="NZ_JAYFUM010000005.1"/>
</dbReference>
<evidence type="ECO:0000256" key="5">
    <source>
        <dbReference type="ARBA" id="ARBA00022801"/>
    </source>
</evidence>
<dbReference type="Gene3D" id="3.40.710.10">
    <property type="entry name" value="DD-peptidase/beta-lactamase superfamily"/>
    <property type="match status" value="1"/>
</dbReference>
<dbReference type="InterPro" id="IPR012338">
    <property type="entry name" value="Beta-lactam/transpept-like"/>
</dbReference>
<evidence type="ECO:0000259" key="8">
    <source>
        <dbReference type="Pfam" id="PF00905"/>
    </source>
</evidence>
<dbReference type="InterPro" id="IPR050515">
    <property type="entry name" value="Beta-lactam/transpept"/>
</dbReference>
<sequence>MKKQVLFLLLLLQMSVEVFSQKIVEKDFESIFKKNGFVGSFLLYDLSENTYTAYNYQRCLKGFIPASTFKIPNSLIALETGIVQDETTTLKWDGVEREIKNWNQDLCFQNALKYSCVPCYQAIARQVGAKKYQDFFKKFSYGKMDVTPQNVDMFWLEGKSIISQKEQVDFLVKLYKNQLPFTKRNMEIVKTMLLLETKPNYILRGKTGWATNIIKAGTENEKEQKNNIGWFVGWVTKGTKVYFFANNIEAINPDKDKFINARKSITEEIFKTLNIL</sequence>
<comment type="similarity">
    <text evidence="2 7">Belongs to the class-D beta-lactamase family.</text>
</comment>
<keyword evidence="5 7" id="KW-0378">Hydrolase</keyword>
<keyword evidence="4" id="KW-0732">Signal</keyword>
<evidence type="ECO:0000256" key="2">
    <source>
        <dbReference type="ARBA" id="ARBA00007898"/>
    </source>
</evidence>
<dbReference type="PROSITE" id="PS00337">
    <property type="entry name" value="BETA_LACTAMASE_D"/>
    <property type="match status" value="1"/>
</dbReference>
<dbReference type="Proteomes" id="UP001302949">
    <property type="component" value="Unassembled WGS sequence"/>
</dbReference>
<dbReference type="NCBIfam" id="NF012161">
    <property type="entry name" value="bla_class_D_main"/>
    <property type="match status" value="1"/>
</dbReference>
<dbReference type="PANTHER" id="PTHR30627">
    <property type="entry name" value="PEPTIDOGLYCAN D,D-TRANSPEPTIDASE"/>
    <property type="match status" value="1"/>
</dbReference>
<evidence type="ECO:0000256" key="3">
    <source>
        <dbReference type="ARBA" id="ARBA00012865"/>
    </source>
</evidence>
<gene>
    <name evidence="9" type="primary">blaOXA</name>
    <name evidence="9" type="ORF">VB248_04695</name>
</gene>
<evidence type="ECO:0000313" key="9">
    <source>
        <dbReference type="EMBL" id="MEA5138413.1"/>
    </source>
</evidence>
<dbReference type="EC" id="3.5.2.6" evidence="3 7"/>
<comment type="catalytic activity">
    <reaction evidence="1 7">
        <text>a beta-lactam + H2O = a substituted beta-amino acid</text>
        <dbReference type="Rhea" id="RHEA:20401"/>
        <dbReference type="ChEBI" id="CHEBI:15377"/>
        <dbReference type="ChEBI" id="CHEBI:35627"/>
        <dbReference type="ChEBI" id="CHEBI:140347"/>
        <dbReference type="EC" id="3.5.2.6"/>
    </reaction>
</comment>
<feature type="domain" description="Penicillin-binding protein transpeptidase" evidence="8">
    <location>
        <begin position="49"/>
        <end position="271"/>
    </location>
</feature>
<protein>
    <recommendedName>
        <fullName evidence="3 7">Beta-lactamase</fullName>
        <ecNumber evidence="3 7">3.5.2.6</ecNumber>
    </recommendedName>
</protein>
<keyword evidence="6 7" id="KW-0046">Antibiotic resistance</keyword>
<dbReference type="PANTHER" id="PTHR30627:SF6">
    <property type="entry name" value="BETA-LACTAMASE YBXI-RELATED"/>
    <property type="match status" value="1"/>
</dbReference>
<keyword evidence="10" id="KW-1185">Reference proteome</keyword>
<evidence type="ECO:0000256" key="4">
    <source>
        <dbReference type="ARBA" id="ARBA00022729"/>
    </source>
</evidence>
<comment type="caution">
    <text evidence="9">The sequence shown here is derived from an EMBL/GenBank/DDBJ whole genome shotgun (WGS) entry which is preliminary data.</text>
</comment>
<evidence type="ECO:0000313" key="10">
    <source>
        <dbReference type="Proteomes" id="UP001302949"/>
    </source>
</evidence>
<proteinExistence type="inferred from homology"/>
<name>A0ABU5Q6N5_9BACT</name>
<dbReference type="Pfam" id="PF00905">
    <property type="entry name" value="Transpeptidase"/>
    <property type="match status" value="1"/>
</dbReference>